<dbReference type="CDD" id="cd10747">
    <property type="entry name" value="DnaJ_C"/>
    <property type="match status" value="1"/>
</dbReference>
<reference evidence="3 4" key="1">
    <citation type="journal article" date="2024" name="Nat. Commun.">
        <title>Phylogenomics reveals the evolutionary origins of lichenization in chlorophyte algae.</title>
        <authorList>
            <person name="Puginier C."/>
            <person name="Libourel C."/>
            <person name="Otte J."/>
            <person name="Skaloud P."/>
            <person name="Haon M."/>
            <person name="Grisel S."/>
            <person name="Petersen M."/>
            <person name="Berrin J.G."/>
            <person name="Delaux P.M."/>
            <person name="Dal Grande F."/>
            <person name="Keller J."/>
        </authorList>
    </citation>
    <scope>NUCLEOTIDE SEQUENCE [LARGE SCALE GENOMIC DNA]</scope>
    <source>
        <strain evidence="3 4">SAG 2145</strain>
    </source>
</reference>
<dbReference type="InterPro" id="IPR002939">
    <property type="entry name" value="DnaJ_C"/>
</dbReference>
<gene>
    <name evidence="3" type="ORF">WJX74_010688</name>
</gene>
<dbReference type="InterPro" id="IPR018253">
    <property type="entry name" value="DnaJ_domain_CS"/>
</dbReference>
<keyword evidence="1" id="KW-0143">Chaperone</keyword>
<evidence type="ECO:0000256" key="1">
    <source>
        <dbReference type="ARBA" id="ARBA00023186"/>
    </source>
</evidence>
<comment type="caution">
    <text evidence="3">The sequence shown here is derived from an EMBL/GenBank/DDBJ whole genome shotgun (WGS) entry which is preliminary data.</text>
</comment>
<dbReference type="GO" id="GO:0006457">
    <property type="term" value="P:protein folding"/>
    <property type="evidence" value="ECO:0007669"/>
    <property type="project" value="InterPro"/>
</dbReference>
<dbReference type="InterPro" id="IPR051339">
    <property type="entry name" value="DnaJ_subfamily_B"/>
</dbReference>
<evidence type="ECO:0000313" key="4">
    <source>
        <dbReference type="Proteomes" id="UP001438707"/>
    </source>
</evidence>
<dbReference type="SUPFAM" id="SSF46565">
    <property type="entry name" value="Chaperone J-domain"/>
    <property type="match status" value="1"/>
</dbReference>
<dbReference type="GO" id="GO:0051087">
    <property type="term" value="F:protein-folding chaperone binding"/>
    <property type="evidence" value="ECO:0007669"/>
    <property type="project" value="TreeGrafter"/>
</dbReference>
<dbReference type="InterPro" id="IPR001623">
    <property type="entry name" value="DnaJ_domain"/>
</dbReference>
<evidence type="ECO:0000259" key="2">
    <source>
        <dbReference type="PROSITE" id="PS50076"/>
    </source>
</evidence>
<dbReference type="Pfam" id="PF01556">
    <property type="entry name" value="DnaJ_C"/>
    <property type="match status" value="1"/>
</dbReference>
<dbReference type="FunFam" id="1.10.287.110:FF:000072">
    <property type="entry name" value="DnaJ family protein"/>
    <property type="match status" value="1"/>
</dbReference>
<dbReference type="PRINTS" id="PR00625">
    <property type="entry name" value="JDOMAIN"/>
</dbReference>
<dbReference type="PANTHER" id="PTHR24078">
    <property type="entry name" value="DNAJ HOMOLOG SUBFAMILY C MEMBER"/>
    <property type="match status" value="1"/>
</dbReference>
<evidence type="ECO:0000313" key="3">
    <source>
        <dbReference type="EMBL" id="KAK9821209.1"/>
    </source>
</evidence>
<dbReference type="EMBL" id="JALJOS010000040">
    <property type="protein sequence ID" value="KAK9821209.1"/>
    <property type="molecule type" value="Genomic_DNA"/>
</dbReference>
<organism evidence="3 4">
    <name type="scientific">Apatococcus lobatus</name>
    <dbReference type="NCBI Taxonomy" id="904363"/>
    <lineage>
        <taxon>Eukaryota</taxon>
        <taxon>Viridiplantae</taxon>
        <taxon>Chlorophyta</taxon>
        <taxon>core chlorophytes</taxon>
        <taxon>Trebouxiophyceae</taxon>
        <taxon>Chlorellales</taxon>
        <taxon>Chlorellaceae</taxon>
        <taxon>Apatococcus</taxon>
    </lineage>
</organism>
<dbReference type="PANTHER" id="PTHR24078:SF553">
    <property type="entry name" value="DNAJ HOMOLOG SUBFAMILY B MEMBER 5"/>
    <property type="match status" value="1"/>
</dbReference>
<dbReference type="InterPro" id="IPR036869">
    <property type="entry name" value="J_dom_sf"/>
</dbReference>
<dbReference type="CDD" id="cd06257">
    <property type="entry name" value="DnaJ"/>
    <property type="match status" value="1"/>
</dbReference>
<dbReference type="FunFam" id="2.60.260.20:FF:000002">
    <property type="entry name" value="Dnaj homolog subfamily b member"/>
    <property type="match status" value="1"/>
</dbReference>
<dbReference type="FunFam" id="2.60.260.20:FF:000006">
    <property type="entry name" value="DnaJ subfamily B member 13"/>
    <property type="match status" value="1"/>
</dbReference>
<name>A0AAW1QIK0_9CHLO</name>
<dbReference type="Proteomes" id="UP001438707">
    <property type="component" value="Unassembled WGS sequence"/>
</dbReference>
<protein>
    <recommendedName>
        <fullName evidence="2">J domain-containing protein</fullName>
    </recommendedName>
</protein>
<feature type="domain" description="J" evidence="2">
    <location>
        <begin position="4"/>
        <end position="70"/>
    </location>
</feature>
<dbReference type="PROSITE" id="PS50076">
    <property type="entry name" value="DNAJ_2"/>
    <property type="match status" value="1"/>
</dbReference>
<keyword evidence="4" id="KW-1185">Reference proteome</keyword>
<dbReference type="Gene3D" id="1.10.287.110">
    <property type="entry name" value="DnaJ domain"/>
    <property type="match status" value="1"/>
</dbReference>
<dbReference type="SUPFAM" id="SSF49493">
    <property type="entry name" value="HSP40/DnaJ peptide-binding domain"/>
    <property type="match status" value="2"/>
</dbReference>
<sequence>MGKDYYSTLGVKREADENELKKAYRKLAVKWHPDKNPNNRDAAAEKFKEVSEAYEVLSDPDKRKVYDQFGEDGLKGGIPPGAANGGGMPGGFPAGGFPGGFRPGNAEDIFSQFFGGASPFGGGGFGGMMDGDDDGGFGGFMGMPGGASRMFSSGGMPGMGGGGMRPFGGGAPASEHTLGFTLEELYKGCTKRLKVSRTILDPSGQTMRVQEPLEVNAKPGHKKGTKFTFAEKGDERPGQRAGDVVIVIDEKPHHLFKREGNDLHYTYRLPLADALCGPTMHVPTLDGRQLDVVMEGVAHPNAIKVVRGEGMPISKAPGTKGDLRIHFDIIFPKSLSPQQKSAIRANLPAR</sequence>
<dbReference type="InterPro" id="IPR008971">
    <property type="entry name" value="HSP40/DnaJ_pept-bd"/>
</dbReference>
<dbReference type="GO" id="GO:0005829">
    <property type="term" value="C:cytosol"/>
    <property type="evidence" value="ECO:0007669"/>
    <property type="project" value="TreeGrafter"/>
</dbReference>
<dbReference type="GO" id="GO:0051082">
    <property type="term" value="F:unfolded protein binding"/>
    <property type="evidence" value="ECO:0007669"/>
    <property type="project" value="InterPro"/>
</dbReference>
<dbReference type="PROSITE" id="PS00636">
    <property type="entry name" value="DNAJ_1"/>
    <property type="match status" value="1"/>
</dbReference>
<dbReference type="SMART" id="SM00271">
    <property type="entry name" value="DnaJ"/>
    <property type="match status" value="1"/>
</dbReference>
<dbReference type="AlphaFoldDB" id="A0AAW1QIK0"/>
<proteinExistence type="predicted"/>
<dbReference type="Gene3D" id="2.60.260.20">
    <property type="entry name" value="Urease metallochaperone UreE, N-terminal domain"/>
    <property type="match status" value="2"/>
</dbReference>
<accession>A0AAW1QIK0</accession>
<dbReference type="Pfam" id="PF00226">
    <property type="entry name" value="DnaJ"/>
    <property type="match status" value="1"/>
</dbReference>